<evidence type="ECO:0000259" key="2">
    <source>
        <dbReference type="Pfam" id="PF01370"/>
    </source>
</evidence>
<dbReference type="HOGENOM" id="CLU_007383_1_6_11"/>
<dbReference type="InterPro" id="IPR036291">
    <property type="entry name" value="NAD(P)-bd_dom_sf"/>
</dbReference>
<dbReference type="Proteomes" id="UP000002312">
    <property type="component" value="Chromosome"/>
</dbReference>
<proteinExistence type="inferred from homology"/>
<protein>
    <submittedName>
        <fullName evidence="3">Nucleoside-diphosphate-sugar epimerase family protein</fullName>
        <ecNumber evidence="3">5.1.3.2</ecNumber>
    </submittedName>
</protein>
<feature type="domain" description="NAD-dependent epimerase/dehydratase" evidence="2">
    <location>
        <begin position="25"/>
        <end position="244"/>
    </location>
</feature>
<dbReference type="eggNOG" id="COG0451">
    <property type="taxonomic scope" value="Bacteria"/>
</dbReference>
<dbReference type="CDD" id="cd08946">
    <property type="entry name" value="SDR_e"/>
    <property type="match status" value="1"/>
</dbReference>
<sequence>MLVSVWYRLASYALLVHSVDMAKRILVTGAGGYIGRHVVKALLDNGQDVIASDLRLNDVDSRAEHIETNLFESDSNIYSTLGKPDVCLHMAWRDGFKHNSDNHMGDLSSHYRLIKNMLDGGLPQIAVMGTMHEVGYWEGAIDEHTPCHPASMYGIAKNALREATLMLAQEHNATAQWLRAYYIVGDDLRGSSIFSKLLQAAHDGKPSFPFTTGKNKYDFIDVDELARQISAAVSQQEVTGIINCCTGNPISLAERVEQYIKDNNLNITLDYGAFPDRPYDSPGVWGDATKIHEILAAR</sequence>
<dbReference type="GO" id="GO:0003978">
    <property type="term" value="F:UDP-glucose 4-epimerase activity"/>
    <property type="evidence" value="ECO:0007669"/>
    <property type="project" value="UniProtKB-EC"/>
</dbReference>
<name>A0A0H3E7I4_BIFBP</name>
<evidence type="ECO:0000313" key="4">
    <source>
        <dbReference type="Proteomes" id="UP000002312"/>
    </source>
</evidence>
<dbReference type="PANTHER" id="PTHR43000">
    <property type="entry name" value="DTDP-D-GLUCOSE 4,6-DEHYDRATASE-RELATED"/>
    <property type="match status" value="1"/>
</dbReference>
<organism evidence="3 4">
    <name type="scientific">Bifidobacterium bifidum (strain PRL2010)</name>
    <dbReference type="NCBI Taxonomy" id="702459"/>
    <lineage>
        <taxon>Bacteria</taxon>
        <taxon>Bacillati</taxon>
        <taxon>Actinomycetota</taxon>
        <taxon>Actinomycetes</taxon>
        <taxon>Bifidobacteriales</taxon>
        <taxon>Bifidobacteriaceae</taxon>
        <taxon>Bifidobacterium</taxon>
    </lineage>
</organism>
<evidence type="ECO:0000256" key="1">
    <source>
        <dbReference type="ARBA" id="ARBA00007637"/>
    </source>
</evidence>
<dbReference type="EC" id="5.1.3.2" evidence="3"/>
<dbReference type="SUPFAM" id="SSF51735">
    <property type="entry name" value="NAD(P)-binding Rossmann-fold domains"/>
    <property type="match status" value="1"/>
</dbReference>
<reference evidence="3 4" key="1">
    <citation type="journal article" date="2010" name="Proc. Natl. Acad. Sci. U.S.A.">
        <title>Genome analysis of Bifidobacterium bifidum PRL2010 reveals metabolic pathways for host-derived glycan foraging.</title>
        <authorList>
            <person name="Turroni F."/>
            <person name="Bottacini F."/>
            <person name="Foroni E."/>
            <person name="Mulder I."/>
            <person name="Kim J.H."/>
            <person name="Zomer A."/>
            <person name="Sanchez B."/>
            <person name="Bidossi A."/>
            <person name="Ferrarini A."/>
            <person name="Giubellini V."/>
            <person name="Delledonne M."/>
            <person name="Henrissat B."/>
            <person name="Coutinho P."/>
            <person name="Oggioni M."/>
            <person name="Fitzgerald G.F."/>
            <person name="Mills D."/>
            <person name="Margolles A."/>
            <person name="Kelly D."/>
            <person name="van Sinderen D."/>
            <person name="Ventura M."/>
        </authorList>
    </citation>
    <scope>NUCLEOTIDE SEQUENCE [LARGE SCALE GENOMIC DNA]</scope>
    <source>
        <strain evidence="3 4">PRL2010</strain>
    </source>
</reference>
<dbReference type="KEGG" id="bbp:BBPR_0064"/>
<dbReference type="PATRIC" id="fig|702459.3.peg.68"/>
<dbReference type="AlphaFoldDB" id="A0A0H3E7I4"/>
<gene>
    <name evidence="3" type="ordered locus">BBPR_0064</name>
</gene>
<dbReference type="Gene3D" id="3.40.50.720">
    <property type="entry name" value="NAD(P)-binding Rossmann-like Domain"/>
    <property type="match status" value="1"/>
</dbReference>
<dbReference type="InterPro" id="IPR001509">
    <property type="entry name" value="Epimerase_deHydtase"/>
</dbReference>
<dbReference type="OrthoDB" id="9778052at2"/>
<accession>A0A0H3E7I4</accession>
<dbReference type="EMBL" id="CP001840">
    <property type="protein sequence ID" value="ADP35202.1"/>
    <property type="molecule type" value="Genomic_DNA"/>
</dbReference>
<dbReference type="Pfam" id="PF01370">
    <property type="entry name" value="Epimerase"/>
    <property type="match status" value="1"/>
</dbReference>
<evidence type="ECO:0000313" key="3">
    <source>
        <dbReference type="EMBL" id="ADP35202.1"/>
    </source>
</evidence>
<comment type="similarity">
    <text evidence="1">Belongs to the NAD(P)-dependent epimerase/dehydratase family.</text>
</comment>
<keyword evidence="3" id="KW-0413">Isomerase</keyword>